<accession>A0A0F3GTE6</accession>
<dbReference type="AlphaFoldDB" id="A0A0F3GTE6"/>
<evidence type="ECO:0000313" key="1">
    <source>
        <dbReference type="EMBL" id="KJU85214.1"/>
    </source>
</evidence>
<evidence type="ECO:0000313" key="2">
    <source>
        <dbReference type="Proteomes" id="UP000033423"/>
    </source>
</evidence>
<organism evidence="1 2">
    <name type="scientific">Candidatus Magnetobacterium bavaricum</name>
    <dbReference type="NCBI Taxonomy" id="29290"/>
    <lineage>
        <taxon>Bacteria</taxon>
        <taxon>Pseudomonadati</taxon>
        <taxon>Nitrospirota</taxon>
        <taxon>Thermodesulfovibrionia</taxon>
        <taxon>Thermodesulfovibrionales</taxon>
        <taxon>Candidatus Magnetobacteriaceae</taxon>
        <taxon>Candidatus Magnetobacterium</taxon>
    </lineage>
</organism>
<dbReference type="Proteomes" id="UP000033423">
    <property type="component" value="Unassembled WGS sequence"/>
</dbReference>
<dbReference type="PATRIC" id="fig|29290.4.peg.3446"/>
<sequence>MGALVEYYCTTASAYSYVIRAVGSTDNDYMYRRNTISALCVGIDANKKFQFKMSSITADIYVLGYFAKPSIRKNVFTRDDIGEIRENGFVSKALTVQGDAISGEPLSTQSVYVPVSSFVNDIFTRATKGALSTQVLNAYSTSLGIIFVAHLSNVLGTVLDGFIHKSICSDMALFLLPVPNTFQSCAYLQAPMSDPWGVYSTNYIAEGMKFRQETLNKIVDSGLLFSHDSLNATSATAALKIILDIREGLTILNKISSHIVDSGLLFKQDAVNVMTIGASAKSTAALISEGFNLLESLKCHIDDSGLLFKQDATSSISKVFSVNLITKIADGLTLLRAYANKIEDSGILLSQGTHSGLTGGTFTGTLELDLREGVTLLRAINTLIVDSGLLLAKSESISIGEATTQRMLTMIAEGVRRALVMVSSGSDPIKSIQAVSHELSVMSALFSQFTNSDNTAAALILPNTIIKTQYALSYPDDTEGIRHGFNLMIDGVSVIERVLSINITGNETDYVNSIEIVLAGVDDISNLDPDATNETREQERIELRLPGYSYWFLLETIESNYEFARQGMGISGRQRTALLLSPFSDKVQTVYVDKMASRIAAEIAGTVPLTWDCDDYFVSRLEVDGYPLEVIADLAEGIGAVVRTLVDGTLAVRHKYPVKPTDLPTSTPDIVFNGDNIFALDISQEQPLYSAVTVQLSKSESGSGGYGITSSGTCSNLGGAIELYVTKPTINSIYELRSSGDVTLNFDRTVIETLEETIIIINAEGSTQKPIDRIVSYSVEGCSGGCGEITFEQGGTAVSINNAMCGKAVVKYETVYDLWKATSNIEGEYAICIFENEISTVRALRCVKGLGIKSADDINNSLIAAEAQARVVGETFLNDNYYKKIKARVRSFYQGVRDGQIATIINGNDIFTGIIRAVGISFSLKDNALVIEEDIEIYIYQEVAGVL</sequence>
<reference evidence="1 2" key="1">
    <citation type="submission" date="2015-02" db="EMBL/GenBank/DDBJ databases">
        <title>Single-cell genomics of uncultivated deep-branching MTB reveals a conserved set of magnetosome genes.</title>
        <authorList>
            <person name="Kolinko S."/>
            <person name="Richter M."/>
            <person name="Glockner F.O."/>
            <person name="Brachmann A."/>
            <person name="Schuler D."/>
        </authorList>
    </citation>
    <scope>NUCLEOTIDE SEQUENCE [LARGE SCALE GENOMIC DNA]</scope>
    <source>
        <strain evidence="1">TM-1</strain>
    </source>
</reference>
<proteinExistence type="predicted"/>
<protein>
    <submittedName>
        <fullName evidence="1">Uncharacterized protein</fullName>
    </submittedName>
</protein>
<keyword evidence="2" id="KW-1185">Reference proteome</keyword>
<dbReference type="SUPFAM" id="SSF69279">
    <property type="entry name" value="Phage tail proteins"/>
    <property type="match status" value="1"/>
</dbReference>
<gene>
    <name evidence="1" type="ORF">MBAV_002595</name>
</gene>
<comment type="caution">
    <text evidence="1">The sequence shown here is derived from an EMBL/GenBank/DDBJ whole genome shotgun (WGS) entry which is preliminary data.</text>
</comment>
<name>A0A0F3GTE6_9BACT</name>
<dbReference type="EMBL" id="LACI01001120">
    <property type="protein sequence ID" value="KJU85214.1"/>
    <property type="molecule type" value="Genomic_DNA"/>
</dbReference>